<feature type="transmembrane region" description="Helical" evidence="1">
    <location>
        <begin position="126"/>
        <end position="147"/>
    </location>
</feature>
<feature type="transmembrane region" description="Helical" evidence="1">
    <location>
        <begin position="85"/>
        <end position="105"/>
    </location>
</feature>
<feature type="transmembrane region" description="Helical" evidence="1">
    <location>
        <begin position="28"/>
        <end position="51"/>
    </location>
</feature>
<dbReference type="GO" id="GO:0008237">
    <property type="term" value="F:metallopeptidase activity"/>
    <property type="evidence" value="ECO:0007669"/>
    <property type="project" value="UniProtKB-KW"/>
</dbReference>
<dbReference type="EMBL" id="JAOQJZ010000003">
    <property type="protein sequence ID" value="MCU6705033.1"/>
    <property type="molecule type" value="Genomic_DNA"/>
</dbReference>
<evidence type="ECO:0000256" key="1">
    <source>
        <dbReference type="SAM" id="Phobius"/>
    </source>
</evidence>
<feature type="domain" description="CAAX prenyl protease 2/Lysostaphin resistance protein A-like" evidence="2">
    <location>
        <begin position="170"/>
        <end position="256"/>
    </location>
</feature>
<feature type="transmembrane region" description="Helical" evidence="1">
    <location>
        <begin position="200"/>
        <end position="218"/>
    </location>
</feature>
<evidence type="ECO:0000259" key="2">
    <source>
        <dbReference type="Pfam" id="PF02517"/>
    </source>
</evidence>
<organism evidence="3 4">
    <name type="scientific">Hominimerdicola aceti</name>
    <dbReference type="NCBI Taxonomy" id="2981726"/>
    <lineage>
        <taxon>Bacteria</taxon>
        <taxon>Bacillati</taxon>
        <taxon>Bacillota</taxon>
        <taxon>Clostridia</taxon>
        <taxon>Eubacteriales</taxon>
        <taxon>Oscillospiraceae</taxon>
        <taxon>Hominimerdicola</taxon>
    </lineage>
</organism>
<keyword evidence="1" id="KW-0472">Membrane</keyword>
<name>A0AAE3IJ42_9FIRM</name>
<feature type="transmembrane region" description="Helical" evidence="1">
    <location>
        <begin position="273"/>
        <end position="294"/>
    </location>
</feature>
<comment type="caution">
    <text evidence="3">The sequence shown here is derived from an EMBL/GenBank/DDBJ whole genome shotgun (WGS) entry which is preliminary data.</text>
</comment>
<keyword evidence="3" id="KW-0482">Metalloprotease</keyword>
<dbReference type="Proteomes" id="UP001208131">
    <property type="component" value="Unassembled WGS sequence"/>
</dbReference>
<keyword evidence="3" id="KW-0378">Hydrolase</keyword>
<evidence type="ECO:0000313" key="4">
    <source>
        <dbReference type="Proteomes" id="UP001208131"/>
    </source>
</evidence>
<keyword evidence="1" id="KW-1133">Transmembrane helix</keyword>
<keyword evidence="4" id="KW-1185">Reference proteome</keyword>
<keyword evidence="3" id="KW-0645">Protease</keyword>
<evidence type="ECO:0000313" key="3">
    <source>
        <dbReference type="EMBL" id="MCU6705033.1"/>
    </source>
</evidence>
<feature type="transmembrane region" description="Helical" evidence="1">
    <location>
        <begin position="230"/>
        <end position="252"/>
    </location>
</feature>
<feature type="transmembrane region" description="Helical" evidence="1">
    <location>
        <begin position="314"/>
        <end position="333"/>
    </location>
</feature>
<dbReference type="GO" id="GO:0004175">
    <property type="term" value="F:endopeptidase activity"/>
    <property type="evidence" value="ECO:0007669"/>
    <property type="project" value="UniProtKB-ARBA"/>
</dbReference>
<dbReference type="GO" id="GO:0080120">
    <property type="term" value="P:CAAX-box protein maturation"/>
    <property type="evidence" value="ECO:0007669"/>
    <property type="project" value="UniProtKB-ARBA"/>
</dbReference>
<dbReference type="AlphaFoldDB" id="A0AAE3IJ42"/>
<dbReference type="InterPro" id="IPR052710">
    <property type="entry name" value="CAAX_protease"/>
</dbReference>
<dbReference type="InterPro" id="IPR003675">
    <property type="entry name" value="Rce1/LyrA-like_dom"/>
</dbReference>
<feature type="transmembrane region" description="Helical" evidence="1">
    <location>
        <begin position="167"/>
        <end position="188"/>
    </location>
</feature>
<protein>
    <submittedName>
        <fullName evidence="3">CPBP family intramembrane metalloprotease</fullName>
    </submittedName>
</protein>
<reference evidence="3 4" key="1">
    <citation type="journal article" date="2021" name="ISME Commun">
        <title>Automated analysis of genomic sequences facilitates high-throughput and comprehensive description of bacteria.</title>
        <authorList>
            <person name="Hitch T.C.A."/>
        </authorList>
    </citation>
    <scope>NUCLEOTIDE SEQUENCE [LARGE SCALE GENOMIC DNA]</scope>
    <source>
        <strain evidence="3 4">Sanger_31</strain>
    </source>
</reference>
<accession>A0AAE3IJ42</accession>
<dbReference type="PANTHER" id="PTHR36435">
    <property type="entry name" value="SLR1288 PROTEIN"/>
    <property type="match status" value="1"/>
</dbReference>
<dbReference type="PANTHER" id="PTHR36435:SF1">
    <property type="entry name" value="CAAX AMINO TERMINAL PROTEASE FAMILY PROTEIN"/>
    <property type="match status" value="1"/>
</dbReference>
<keyword evidence="1" id="KW-0812">Transmembrane</keyword>
<dbReference type="RefSeq" id="WP_051706290.1">
    <property type="nucleotide sequence ID" value="NZ_JAOQJZ010000003.1"/>
</dbReference>
<proteinExistence type="predicted"/>
<sequence>MTTKKSVSLLTPEKQQEKKLLTIDCVKISLLLILYNLLNRIFAVLFFYVAYTYHSGKITLSYSAVLSYLKKQTAFISSTTFSMTANLFITLMSVLVFGIVFAILFRKRESSFIKPKKGTAVKGLKWFSACFVINILLSQLISILTGILGQNGVTVPTSDFSIHQPSAIAVIVQFSYVVIIAPIVEEFIYRGAILTALSPYGRGAAVLFSALAFGLMHGNIPQAASAFGTGLVYAIIAAKCGSILPTVIIHCLNNLLANFSSISDAIGLEHYETFMSVAEIVIGLVGFMVLFTSLKKLIIDDSENVLTPKECRRYVFTNPATIVYMLCLIIPIIKSLVQANS</sequence>
<gene>
    <name evidence="3" type="ORF">OCV57_03710</name>
</gene>
<dbReference type="Pfam" id="PF02517">
    <property type="entry name" value="Rce1-like"/>
    <property type="match status" value="1"/>
</dbReference>